<gene>
    <name evidence="2" type="ORF">AR1Y2_0626</name>
</gene>
<dbReference type="AlphaFoldDB" id="A0A4V1EFX3"/>
<sequence>MDMCRLSNNTRDYVKKYECILNEMIENMTSVELTDSISGSFIMQMIPHHCAAIEMSKNLLCYTTNIPLQNIALNIISSQEKSIQNMTKALPRCESCINCSRDINCYADENQCIINEMFCEMKSACTDNSIDCNFMREMIPHHRGAVRMSENALRFCLCPELVPLLDEIIVSQKEGIRKMQCLLKRLGC</sequence>
<evidence type="ECO:0000313" key="3">
    <source>
        <dbReference type="Proteomes" id="UP000298653"/>
    </source>
</evidence>
<feature type="domain" description="DUF305" evidence="1">
    <location>
        <begin position="40"/>
        <end position="182"/>
    </location>
</feature>
<reference evidence="2 3" key="1">
    <citation type="submission" date="2019-05" db="EMBL/GenBank/DDBJ databases">
        <title>Complete genome sequencing of Anaerostipes rhamnosivorans.</title>
        <authorList>
            <person name="Bui T.P.N."/>
            <person name="de Vos W.M."/>
        </authorList>
    </citation>
    <scope>NUCLEOTIDE SEQUENCE [LARGE SCALE GENOMIC DNA]</scope>
    <source>
        <strain evidence="2 3">1y2</strain>
    </source>
</reference>
<dbReference type="PANTHER" id="PTHR36933:SF1">
    <property type="entry name" value="SLL0788 PROTEIN"/>
    <property type="match status" value="1"/>
</dbReference>
<dbReference type="Proteomes" id="UP000298653">
    <property type="component" value="Chromosome"/>
</dbReference>
<proteinExistence type="predicted"/>
<dbReference type="InterPro" id="IPR012347">
    <property type="entry name" value="Ferritin-like"/>
</dbReference>
<dbReference type="Pfam" id="PF03713">
    <property type="entry name" value="DUF305"/>
    <property type="match status" value="1"/>
</dbReference>
<protein>
    <submittedName>
        <fullName evidence="2">Glycerate kinase</fullName>
        <ecNumber evidence="2">2.7.1.31</ecNumber>
    </submittedName>
</protein>
<dbReference type="OrthoDB" id="8603558at2"/>
<dbReference type="InterPro" id="IPR005183">
    <property type="entry name" value="DUF305_CopM-like"/>
</dbReference>
<keyword evidence="2" id="KW-0418">Kinase</keyword>
<dbReference type="Gene3D" id="1.20.1260.10">
    <property type="match status" value="2"/>
</dbReference>
<organism evidence="2 3">
    <name type="scientific">Anaerostipes rhamnosivorans</name>
    <dbReference type="NCBI Taxonomy" id="1229621"/>
    <lineage>
        <taxon>Bacteria</taxon>
        <taxon>Bacillati</taxon>
        <taxon>Bacillota</taxon>
        <taxon>Clostridia</taxon>
        <taxon>Lachnospirales</taxon>
        <taxon>Lachnospiraceae</taxon>
        <taxon>Anaerostipes</taxon>
    </lineage>
</organism>
<evidence type="ECO:0000313" key="2">
    <source>
        <dbReference type="EMBL" id="QCP34080.1"/>
    </source>
</evidence>
<dbReference type="GO" id="GO:0008887">
    <property type="term" value="F:glycerate kinase activity"/>
    <property type="evidence" value="ECO:0007669"/>
    <property type="project" value="UniProtKB-EC"/>
</dbReference>
<dbReference type="EC" id="2.7.1.31" evidence="2"/>
<evidence type="ECO:0000259" key="1">
    <source>
        <dbReference type="Pfam" id="PF03713"/>
    </source>
</evidence>
<dbReference type="EMBL" id="CP040058">
    <property type="protein sequence ID" value="QCP34080.1"/>
    <property type="molecule type" value="Genomic_DNA"/>
</dbReference>
<dbReference type="PANTHER" id="PTHR36933">
    <property type="entry name" value="SLL0788 PROTEIN"/>
    <property type="match status" value="1"/>
</dbReference>
<accession>A0A4V1EFX3</accession>
<dbReference type="KEGG" id="arf:AR1Y2_0626"/>
<dbReference type="RefSeq" id="WP_137327661.1">
    <property type="nucleotide sequence ID" value="NZ_CP040058.1"/>
</dbReference>
<keyword evidence="3" id="KW-1185">Reference proteome</keyword>
<keyword evidence="2" id="KW-0808">Transferase</keyword>
<name>A0A4V1EFX3_9FIRM</name>